<dbReference type="InterPro" id="IPR014001">
    <property type="entry name" value="Helicase_ATP-bd"/>
</dbReference>
<gene>
    <name evidence="6" type="ORF">PGLA2088_LOCUS48179</name>
</gene>
<dbReference type="EMBL" id="CAJNNW010036625">
    <property type="protein sequence ID" value="CAE8736126.1"/>
    <property type="molecule type" value="Genomic_DNA"/>
</dbReference>
<dbReference type="Pfam" id="PF00270">
    <property type="entry name" value="DEAD"/>
    <property type="match status" value="1"/>
</dbReference>
<evidence type="ECO:0000259" key="4">
    <source>
        <dbReference type="PROSITE" id="PS51192"/>
    </source>
</evidence>
<name>A0A813LYQ2_POLGL</name>
<dbReference type="GO" id="GO:0003676">
    <property type="term" value="F:nucleic acid binding"/>
    <property type="evidence" value="ECO:0007669"/>
    <property type="project" value="InterPro"/>
</dbReference>
<dbReference type="SMART" id="SM00487">
    <property type="entry name" value="DEXDc"/>
    <property type="match status" value="1"/>
</dbReference>
<dbReference type="GO" id="GO:0005524">
    <property type="term" value="F:ATP binding"/>
    <property type="evidence" value="ECO:0007669"/>
    <property type="project" value="UniProtKB-KW"/>
</dbReference>
<dbReference type="GO" id="GO:0005737">
    <property type="term" value="C:cytoplasm"/>
    <property type="evidence" value="ECO:0007669"/>
    <property type="project" value="TreeGrafter"/>
</dbReference>
<reference evidence="6" key="1">
    <citation type="submission" date="2021-02" db="EMBL/GenBank/DDBJ databases">
        <authorList>
            <person name="Dougan E. K."/>
            <person name="Rhodes N."/>
            <person name="Thang M."/>
            <person name="Chan C."/>
        </authorList>
    </citation>
    <scope>NUCLEOTIDE SEQUENCE</scope>
</reference>
<feature type="domain" description="Helicase ATP-binding" evidence="4">
    <location>
        <begin position="102"/>
        <end position="280"/>
    </location>
</feature>
<organism evidence="6 7">
    <name type="scientific">Polarella glacialis</name>
    <name type="common">Dinoflagellate</name>
    <dbReference type="NCBI Taxonomy" id="89957"/>
    <lineage>
        <taxon>Eukaryota</taxon>
        <taxon>Sar</taxon>
        <taxon>Alveolata</taxon>
        <taxon>Dinophyceae</taxon>
        <taxon>Suessiales</taxon>
        <taxon>Suessiaceae</taxon>
        <taxon>Polarella</taxon>
    </lineage>
</organism>
<dbReference type="AlphaFoldDB" id="A0A813LYQ2"/>
<dbReference type="Pfam" id="PF00271">
    <property type="entry name" value="Helicase_C"/>
    <property type="match status" value="1"/>
</dbReference>
<dbReference type="InterPro" id="IPR001650">
    <property type="entry name" value="Helicase_C-like"/>
</dbReference>
<keyword evidence="1" id="KW-0547">Nucleotide-binding</keyword>
<comment type="caution">
    <text evidence="6">The sequence shown here is derived from an EMBL/GenBank/DDBJ whole genome shotgun (WGS) entry which is preliminary data.</text>
</comment>
<sequence length="1149" mass="126024">AAVISVRCTGGACPGRFPLCARCGGGSLRCPRCDTPILEDTDKRTLSDLPCDLQTISGACSEPGAPIAGERELCSAGSDGDAGGGDAARSGHLQPRAYQEAAVAQVLSQNTIVNLETGLGKTLVAVKCADHFLRVQRGSKVLFCVTTVQLAKQQANFIRSQSSVARVRVVDVTGGTVQWNQSWWERLLVHFDIIVGIGEVFKKAMVDYAFLRLEQLSLLVFDECHHAIGNHPFVAIMQDPLAWQQASRSQQTPRILGLTASYLHGRCADLITRRERLERTLRSSIWCAKHDDVAEYLTAQCFKSVPHGEGSQEFVVLRQRCGDELRNLLHPLWSDPGSVLHGCQQALEKHLEKAARIFNQSGLIGWQSFVGTVLKAVLERLGLQPASSEVSAAVAAIVAVQEKWSGLRAEASEAQPGKLTVLLRLLQDFDDTGSSYRCIVFVEQVVDTDPLARVINHHFGKTLALPISGVESMTARLQQHHLAAFKDGNARFLVATQAMEEGIDVPSCNYVVRYDIFHNVKSHVQGAGRARMKDAQIFYFENDWEDEARAASLMQEAARAALWVSEESSFTYPCNFNHPSTEAQLDGYNCLQILNEYVQKTVHGRWCLFVQGKADEEGTGAIQCCRVPVPTSGGALEIQEEELRYMAHRFAFVAVQKLIQTGHINDRNMPSNEAIAGCLESCEAYLVEEKPSDPAKAQSLKVFAPPLLCSGEGVSTSNNHHSSISNNNSSSNSNGTSNSDNSSQQQQQQQQPRSNSNNDNSISNNNNNNNINTTNNNDSNSNNNNPFTVLPDMAAASFDAAALEFPAPPRARLMPQGEQQQEEQPAAAPKNWRGELNEFLQGYLERPVTREDLTLQTKEPVSHQFVATLTLGHLDGKAGSGEQFSGEPAMKIRDAEQTASRSALLRLRSLAAESAAESAAPEDLPLQLQTACAENSAEMEDVLQDLNPKGRLQEHLMKRLHRPLEEAEFRYEAVDTDDAQFYVVLHLELEAILGTGKTYQSQSRGPKTKRGQKEAEQEVARMALADLLQADKATREILGQQTCDSCHASQLDEDEDQSVKTCPDSTLQPTATALVCLVRPDGAMKKVLFLQTTTIREVLEKYRPQSMEGLVEAAMGELVLPAELTLASLVASDPDSEGLTITIRRSDDW</sequence>
<evidence type="ECO:0008006" key="8">
    <source>
        <dbReference type="Google" id="ProtNLM"/>
    </source>
</evidence>
<evidence type="ECO:0000313" key="7">
    <source>
        <dbReference type="Proteomes" id="UP000626109"/>
    </source>
</evidence>
<dbReference type="InterPro" id="IPR011545">
    <property type="entry name" value="DEAD/DEAH_box_helicase_dom"/>
</dbReference>
<evidence type="ECO:0000256" key="3">
    <source>
        <dbReference type="SAM" id="MobiDB-lite"/>
    </source>
</evidence>
<proteinExistence type="predicted"/>
<dbReference type="InterPro" id="IPR027417">
    <property type="entry name" value="P-loop_NTPase"/>
</dbReference>
<dbReference type="PROSITE" id="PS51192">
    <property type="entry name" value="HELICASE_ATP_BIND_1"/>
    <property type="match status" value="1"/>
</dbReference>
<feature type="domain" description="Helicase C-terminal" evidence="5">
    <location>
        <begin position="424"/>
        <end position="576"/>
    </location>
</feature>
<evidence type="ECO:0000313" key="6">
    <source>
        <dbReference type="EMBL" id="CAE8736126.1"/>
    </source>
</evidence>
<dbReference type="SUPFAM" id="SSF52540">
    <property type="entry name" value="P-loop containing nucleoside triphosphate hydrolases"/>
    <property type="match status" value="1"/>
</dbReference>
<dbReference type="InterPro" id="IPR051363">
    <property type="entry name" value="RLR_Helicase"/>
</dbReference>
<dbReference type="PROSITE" id="PS51194">
    <property type="entry name" value="HELICASE_CTER"/>
    <property type="match status" value="1"/>
</dbReference>
<accession>A0A813LYQ2</accession>
<evidence type="ECO:0000256" key="1">
    <source>
        <dbReference type="ARBA" id="ARBA00022741"/>
    </source>
</evidence>
<dbReference type="PANTHER" id="PTHR14074">
    <property type="entry name" value="HELICASE WITH DEATH DOMAIN-RELATED"/>
    <property type="match status" value="1"/>
</dbReference>
<dbReference type="SMART" id="SM00490">
    <property type="entry name" value="HELICc"/>
    <property type="match status" value="1"/>
</dbReference>
<evidence type="ECO:0000256" key="2">
    <source>
        <dbReference type="ARBA" id="ARBA00022840"/>
    </source>
</evidence>
<keyword evidence="2" id="KW-0067">ATP-binding</keyword>
<feature type="region of interest" description="Disordered" evidence="3">
    <location>
        <begin position="714"/>
        <end position="790"/>
    </location>
</feature>
<dbReference type="Proteomes" id="UP000626109">
    <property type="component" value="Unassembled WGS sequence"/>
</dbReference>
<feature type="non-terminal residue" evidence="6">
    <location>
        <position position="1"/>
    </location>
</feature>
<dbReference type="Gene3D" id="3.40.50.300">
    <property type="entry name" value="P-loop containing nucleotide triphosphate hydrolases"/>
    <property type="match status" value="2"/>
</dbReference>
<protein>
    <recommendedName>
        <fullName evidence="8">RNA helicase</fullName>
    </recommendedName>
</protein>
<dbReference type="PANTHER" id="PTHR14074:SF16">
    <property type="entry name" value="ANTIVIRAL INNATE IMMUNE RESPONSE RECEPTOR RIG-I"/>
    <property type="match status" value="1"/>
</dbReference>
<evidence type="ECO:0000259" key="5">
    <source>
        <dbReference type="PROSITE" id="PS51194"/>
    </source>
</evidence>
<feature type="compositionally biased region" description="Low complexity" evidence="3">
    <location>
        <begin position="715"/>
        <end position="790"/>
    </location>
</feature>
<dbReference type="Gene3D" id="3.30.160.20">
    <property type="match status" value="1"/>
</dbReference>